<name>A0A8J4UKJ8_CLAMG</name>
<dbReference type="Proteomes" id="UP000727407">
    <property type="component" value="Unassembled WGS sequence"/>
</dbReference>
<feature type="coiled-coil region" evidence="1">
    <location>
        <begin position="479"/>
        <end position="537"/>
    </location>
</feature>
<reference evidence="5" key="1">
    <citation type="submission" date="2020-07" db="EMBL/GenBank/DDBJ databases">
        <title>Clarias magur genome sequencing, assembly and annotation.</title>
        <authorList>
            <person name="Kushwaha B."/>
            <person name="Kumar R."/>
            <person name="Das P."/>
            <person name="Joshi C.G."/>
            <person name="Kumar D."/>
            <person name="Nagpure N.S."/>
            <person name="Pandey M."/>
            <person name="Agarwal S."/>
            <person name="Srivastava S."/>
            <person name="Singh M."/>
            <person name="Sahoo L."/>
            <person name="Jayasankar P."/>
            <person name="Meher P.K."/>
            <person name="Koringa P.G."/>
            <person name="Iquebal M.A."/>
            <person name="Das S.P."/>
            <person name="Bit A."/>
            <person name="Patnaik S."/>
            <person name="Patel N."/>
            <person name="Shah T.M."/>
            <person name="Hinsu A."/>
            <person name="Jena J.K."/>
        </authorList>
    </citation>
    <scope>NUCLEOTIDE SEQUENCE</scope>
    <source>
        <strain evidence="5">CIFAMagur01</strain>
        <tissue evidence="5">Testis</tissue>
    </source>
</reference>
<dbReference type="OrthoDB" id="431588at2759"/>
<evidence type="ECO:0000259" key="4">
    <source>
        <dbReference type="Pfam" id="PF14644"/>
    </source>
</evidence>
<evidence type="ECO:0000259" key="3">
    <source>
        <dbReference type="Pfam" id="PF14643"/>
    </source>
</evidence>
<feature type="non-terminal residue" evidence="5">
    <location>
        <position position="1"/>
    </location>
</feature>
<feature type="region of interest" description="Disordered" evidence="2">
    <location>
        <begin position="1091"/>
        <end position="1134"/>
    </location>
</feature>
<dbReference type="EMBL" id="QNUK01000264">
    <property type="protein sequence ID" value="KAF5896750.1"/>
    <property type="molecule type" value="Genomic_DNA"/>
</dbReference>
<evidence type="ECO:0000313" key="5">
    <source>
        <dbReference type="EMBL" id="KAF5896750.1"/>
    </source>
</evidence>
<dbReference type="Pfam" id="PF14643">
    <property type="entry name" value="DUF4455"/>
    <property type="match status" value="1"/>
</dbReference>
<dbReference type="PANTHER" id="PTHR21444">
    <property type="entry name" value="COILED-COIL DOMAIN-CONTAINING PROTEIN 180"/>
    <property type="match status" value="1"/>
</dbReference>
<proteinExistence type="predicted"/>
<evidence type="ECO:0000256" key="2">
    <source>
        <dbReference type="SAM" id="MobiDB-lite"/>
    </source>
</evidence>
<organism evidence="5 6">
    <name type="scientific">Clarias magur</name>
    <name type="common">Asian catfish</name>
    <name type="synonym">Macropteronotus magur</name>
    <dbReference type="NCBI Taxonomy" id="1594786"/>
    <lineage>
        <taxon>Eukaryota</taxon>
        <taxon>Metazoa</taxon>
        <taxon>Chordata</taxon>
        <taxon>Craniata</taxon>
        <taxon>Vertebrata</taxon>
        <taxon>Euteleostomi</taxon>
        <taxon>Actinopterygii</taxon>
        <taxon>Neopterygii</taxon>
        <taxon>Teleostei</taxon>
        <taxon>Ostariophysi</taxon>
        <taxon>Siluriformes</taxon>
        <taxon>Clariidae</taxon>
        <taxon>Clarias</taxon>
    </lineage>
</organism>
<dbReference type="PANTHER" id="PTHR21444:SF14">
    <property type="entry name" value="COILED-COIL DOMAIN-CONTAINING PROTEIN 180"/>
    <property type="match status" value="1"/>
</dbReference>
<protein>
    <submittedName>
        <fullName evidence="5">Coiled-coil domain-containing protein</fullName>
    </submittedName>
</protein>
<keyword evidence="6" id="KW-1185">Reference proteome</keyword>
<gene>
    <name evidence="5" type="ORF">DAT39_013517</name>
</gene>
<feature type="compositionally biased region" description="Polar residues" evidence="2">
    <location>
        <begin position="1097"/>
        <end position="1115"/>
    </location>
</feature>
<feature type="compositionally biased region" description="Polar residues" evidence="2">
    <location>
        <begin position="48"/>
        <end position="65"/>
    </location>
</feature>
<dbReference type="InterPro" id="IPR028089">
    <property type="entry name" value="DUF4455"/>
</dbReference>
<feature type="coiled-coil region" evidence="1">
    <location>
        <begin position="837"/>
        <end position="892"/>
    </location>
</feature>
<sequence>MTETRVVPSGKVYRQMFDAQAHLSLSLHDLRRKRATHASCLSGDDSISRSTDTGSPQHPLKSQTGDEGDYSEVTMRNQLFSGTKPVLTVDQSDHEEIRGLPDSVVSAKTGSDIIERLMEKKQREHNEAVIQLKRDLTALSVRFESLLRETGEDFLLKLSGYDEEVERLIQKTEHAGDLEAFGYQDLHELWNSVSHVTTMRRNCIQELDKLFVKYEIERAAMLTVLLRNHTMKLEKISFVMPSDVHRIINNEAMMINQALLANKRAVAKLHLNLIEEDLQKEFLHHQKCQAKLQEWKKIKVVAAVSQFKDFMNSPEIRNPKNVQDTLNTMRTKQEAYKEQWLKILEEVRNMTPPLCSKSSAADWFSSLSAVNEQIDCMHTETITKLREYCENTWQDCYLEVERFKKEVSNCEINPDEIQDIVNSEMVPLIGKRQTQAEESLTAMEEAFESFSKTAAPLSKSLFKFVHGAANVWEVHCAGLQRTEQQLQDCLDEVSKKYEEKNQKKEAQLDVLMDKLRQESTEEDLKATLQQILNLLEEIKQGCVNFYKEGIDTVDSYPLTVLKEVHTYSIAVSQYFSVNEIYSQNPEELQQLYPSLTLGASTNMSPSINICPDAFQEVTPQAHTPDLAHAEENIGYFSHKFRDSQNNETFTTLKGNIYSCPVMQCDDEVHLNAMEVETVLYPKSFIAELHRDVRIIFFNHLEERNQEVLNHSVVIMETKKEKLKSELDLRLHVHQLRAKRIEMDIYNVRAVELVLHQDHVDRHCQGILQALSDFRNDFNDFQGTQRKINEEFRAKICNMEDALYSAAKSDTLVKLGASLQIILTEHINDIQESQRQFRRNLEIRYKGLREANGQLMKNFKLFAEGGNFTPKEITQYRKSLEKIAKRIDSADEALMLDMEVAESKCLSQAKEVTSKFEEKLQVMKVDLMFLEKIQRVLSNTRVQIKSEAMKSNTQKKMINIVMSELKEKLDAYTQQRSLDNTVTSGDIFGLITSLKEELKKRCQYLDCYLDPSMAVSVPNTPLQGAFALAARPRSRKQESVGGPATNPLLQPSCMGAAFMDDKAVEVIRGLLRISKPQTFQEVNEDIKEKNTITVPVRPSSTPGSGQRSARTLNSLSGLEAPHRKSAESFTSQSMRRLTKPTRFDKRFQVFGPKPDGPQENLSFKGLITNILWEANDLVLQVAEDFYKKKERRLISRPQYIQQSFELCAGDLNNRLLVYQNQSHEYHRGCVQEFCKQLKTIEENICSVPEVILTKLRDQHLEDLSQSLTLIRQEFEKTRQQSEQKKRKHKSQLCVRLSHPACEEELNRLVTAEDDRQEEQRKAIEDTRLELQVCIQKNADDFVTLLATLTENLLFQLDTILTVDEIQDGVVEPKRENLTTLVRQTQVGLLPEEHKTRPLLEKGRRVWPGVTYFGTTACSSVKQQKRQTATITTAKVTLAQLKVMEVRNILHQ</sequence>
<dbReference type="Pfam" id="PF14644">
    <property type="entry name" value="DUF4456"/>
    <property type="match status" value="1"/>
</dbReference>
<feature type="domain" description="DUF4455" evidence="3">
    <location>
        <begin position="119"/>
        <end position="584"/>
    </location>
</feature>
<evidence type="ECO:0000313" key="6">
    <source>
        <dbReference type="Proteomes" id="UP000727407"/>
    </source>
</evidence>
<accession>A0A8J4UKJ8</accession>
<dbReference type="InterPro" id="IPR027914">
    <property type="entry name" value="DUF4456"/>
</dbReference>
<feature type="coiled-coil region" evidence="1">
    <location>
        <begin position="1259"/>
        <end position="1320"/>
    </location>
</feature>
<keyword evidence="1" id="KW-0175">Coiled coil</keyword>
<feature type="domain" description="DUF4456" evidence="4">
    <location>
        <begin position="1177"/>
        <end position="1382"/>
    </location>
</feature>
<feature type="region of interest" description="Disordered" evidence="2">
    <location>
        <begin position="39"/>
        <end position="68"/>
    </location>
</feature>
<comment type="caution">
    <text evidence="5">The sequence shown here is derived from an EMBL/GenBank/DDBJ whole genome shotgun (WGS) entry which is preliminary data.</text>
</comment>
<evidence type="ECO:0000256" key="1">
    <source>
        <dbReference type="SAM" id="Coils"/>
    </source>
</evidence>